<dbReference type="InterPro" id="IPR006644">
    <property type="entry name" value="Cadg"/>
</dbReference>
<keyword evidence="2" id="KW-0677">Repeat</keyword>
<dbReference type="Pfam" id="PF03372">
    <property type="entry name" value="Exo_endo_phos"/>
    <property type="match status" value="1"/>
</dbReference>
<feature type="signal peptide" evidence="5">
    <location>
        <begin position="1"/>
        <end position="20"/>
    </location>
</feature>
<dbReference type="OrthoDB" id="468578at2"/>
<evidence type="ECO:0000256" key="3">
    <source>
        <dbReference type="ARBA" id="ARBA00022837"/>
    </source>
</evidence>
<dbReference type="NCBIfam" id="NF033681">
    <property type="entry name" value="ExeM_NucH_DNase"/>
    <property type="match status" value="1"/>
</dbReference>
<dbReference type="InterPro" id="IPR039808">
    <property type="entry name" value="Cadherin"/>
</dbReference>
<dbReference type="CDD" id="cd04486">
    <property type="entry name" value="YhcR_OBF_like"/>
    <property type="match status" value="1"/>
</dbReference>
<dbReference type="CDD" id="cd11304">
    <property type="entry name" value="Cadherin_repeat"/>
    <property type="match status" value="4"/>
</dbReference>
<evidence type="ECO:0000256" key="5">
    <source>
        <dbReference type="SAM" id="SignalP"/>
    </source>
</evidence>
<dbReference type="InterPro" id="IPR015919">
    <property type="entry name" value="Cadherin-like_sf"/>
</dbReference>
<keyword evidence="3" id="KW-0106">Calcium</keyword>
<dbReference type="PANTHER" id="PTHR24027">
    <property type="entry name" value="CADHERIN-23"/>
    <property type="match status" value="1"/>
</dbReference>
<feature type="domain" description="Cadherin" evidence="6">
    <location>
        <begin position="1164"/>
        <end position="1258"/>
    </location>
</feature>
<feature type="domain" description="Cadherin" evidence="6">
    <location>
        <begin position="855"/>
        <end position="955"/>
    </location>
</feature>
<gene>
    <name evidence="7" type="ORF">DC3_27120</name>
</gene>
<feature type="domain" description="Cadherin" evidence="6">
    <location>
        <begin position="955"/>
        <end position="1057"/>
    </location>
</feature>
<dbReference type="PRINTS" id="PR00205">
    <property type="entry name" value="CADHERIN"/>
</dbReference>
<dbReference type="InterPro" id="IPR005135">
    <property type="entry name" value="Endo/exonuclease/phosphatase"/>
</dbReference>
<feature type="domain" description="Cadherin" evidence="6">
    <location>
        <begin position="1365"/>
        <end position="1460"/>
    </location>
</feature>
<dbReference type="GO" id="GO:0016477">
    <property type="term" value="P:cell migration"/>
    <property type="evidence" value="ECO:0007669"/>
    <property type="project" value="TreeGrafter"/>
</dbReference>
<dbReference type="SUPFAM" id="SSF49313">
    <property type="entry name" value="Cadherin-like"/>
    <property type="match status" value="6"/>
</dbReference>
<dbReference type="Gene3D" id="2.60.40.60">
    <property type="entry name" value="Cadherins"/>
    <property type="match status" value="6"/>
</dbReference>
<keyword evidence="8" id="KW-1185">Reference proteome</keyword>
<dbReference type="Gene3D" id="3.60.10.10">
    <property type="entry name" value="Endonuclease/exonuclease/phosphatase"/>
    <property type="match status" value="1"/>
</dbReference>
<evidence type="ECO:0000256" key="2">
    <source>
        <dbReference type="ARBA" id="ARBA00022737"/>
    </source>
</evidence>
<dbReference type="PROSITE" id="PS50268">
    <property type="entry name" value="CADHERIN_2"/>
    <property type="match status" value="6"/>
</dbReference>
<name>A0A511N3M0_DEIC1</name>
<dbReference type="GO" id="GO:0003824">
    <property type="term" value="F:catalytic activity"/>
    <property type="evidence" value="ECO:0007669"/>
    <property type="project" value="InterPro"/>
</dbReference>
<dbReference type="EMBL" id="BJXB01000011">
    <property type="protein sequence ID" value="GEM47077.1"/>
    <property type="molecule type" value="Genomic_DNA"/>
</dbReference>
<dbReference type="GO" id="GO:0016342">
    <property type="term" value="C:catenin complex"/>
    <property type="evidence" value="ECO:0007669"/>
    <property type="project" value="TreeGrafter"/>
</dbReference>
<dbReference type="GO" id="GO:0007156">
    <property type="term" value="P:homophilic cell adhesion via plasma membrane adhesion molecules"/>
    <property type="evidence" value="ECO:0007669"/>
    <property type="project" value="InterPro"/>
</dbReference>
<sequence length="2489" mass="254565">MKKIALISFSLMLVGCFQQPAPVTPPPNPENPKRLYELTFTDANSKNPKVEITAYKQTATGYQKTALTEVGGSFTLQRLGVESFSVDSAKKRYLKARYKITNTSGKAIENIAFIPVDTDDDGNPSNNGGNIPTVGNTPIKSLKFFDGSDASSKASIISLMRGQNYDITTDSVTADPTATTFLTGLNVSGINPTPPSGLVIAEVKNYGWQVPGVVPISGSVNVTFGASYDMAVDGDGKFTPQNDPYSFSILFVFSEEVSSSGITRIHDIQGATASGDAASSMVGSTVTIDGIVTTDLQQATELGGFYVQEKTADQDSDPTTSEGIFVACDTTCLTVNQKDRIRLTGEVAEVNGETRLINISNPIVMATNQTLPAAASVTLSATATNWEQYEGMLVSTTGTVSDNSQLGRGGLVTITDLNTLPAFTQENAPNAANFTTYENEAAARTVIVDDGSLTEHPSSIIFGRGNNPLNPANTLRNGDGATVTGVVGYSGSGWTGTDAYRIHASAASATFVGGGRGPAPTDADLNNPQLKVATFDLNGFFNGDGAGSGFTTEGASNAAELTRQLDKLLEALQDLDADVIALQGLENDYAESTPAIKTLVDALNAALGSAEYTYINPGVNLGSQTTAVGLIYRTAAVTPVGSFSVLDNTDNAAYNDVRNHPALAQTFRTSGLGTFTAVAVELEDRSATCGGSDDDTTTGQGNCNGTRNTGAQVLMDWVNSDPTGSGDTDVALLGNFNAFMQEDPINTVLNGADDTNGTGDDFIQLFDPNDYTAVVNGRRGTLDYAFVNSSLQPQLKGLGIWHINAAEPSVLDYNTENKTAAQQTDLYDTNAYRSSAHDPVVIGLTLDATNVNPTDITLTPTSIAENNAVNATVGALGASDPNSGDTFTYTLVSGTGDTDNASFDISGSSLVLKPSANFEAKSSYSVRVRVTDQGGLNYEKALTVSITDVNEAPTTISLNPGTINENLAAGASAGTLSTNDPDTGETTTYTLVTGTGDTDNASFTIVGDDLRNTAAFDFETKSSYSIRVRATDSANHSVEQQLTVTVNDVFENGAPTDITLTPSSIAENNTGGATVGALAAVDPNVGDTFTFSLVSGSGDTDNGDFAISGTDLKLTPSANFETKSSYSVRVHVEDQNGAAFEKALTVTITNVNEDPTDLTLSNDSIAENSANGSAIGNFSTTDPDSGDTFSYSLVTGTGDTDNASFTLSSAGALTINNSPNFEAKSSYSIRVRTTDAGGKTFEKSFTINVSNINETPTVLSLTGNSVAENQPSGTAVGSFSTTDPDASDTFTYSLVTGTGDTDNSSFQIVGGQLQTNATFNFETKDSYSIRVRTTDSGGLFIENTFTISVTNVNETPTDLALSASSVNENVPGNTVVGTLSSTDVDAGDTFTYSLVSGAGSDDNASFNINGSDLRITSSPNFEAKSSYSVRIRTTDAGGLSFEKAFTITINDLNETPVPVNDSGLQGLGNTTLEVNKSSTSALKVSHGSASFDLLDNDTDPDTNPAFSNLTVTGVSNVTSGASVSFDANGTFHYTPAPGFTGTDTFTYTVTDAGGLSANATVSIDVQGRIWYVKNDTGSAGSGTSLSPFNQLSSAVSSSLAGDTIYVFAGNGSNSNMTTGFTLKTNQKLIGEGSALALTDITVPGSHNALSFNGRSAGTAPLISNTGGDGVSGSNVGTVVIKGLSITGSTNGVNINNNGGTHSVTLNNLTVAGATQAVALGNSSTATTTAALNNLTLNASAGTGLSLSKTAGTFNISAFDDILVSGNTTGTGINASNVNFSSITGATVAVGTSGNGTGTNGVLLDGSTGSLSFDSLNVYNDNGTGLKANQGGLTLVVSAGNVESTNGPAVDISFAPSNLNFTTVRSVNSGTTGVSLSAANTSTNMSFSAGSASTITGSTGHAFYVNSGTGNITYQGTITKNGGGSGTNAVRVTGRNGGSASTISFTNTITDGVADTAGGIYLDDNDVATINFTGQITANTQSQPAFTAINGGTFSSSATNSTLTTTSGTALNVLNTNIGSSGLKFQSISSNGAVNGIYVNGTGSAGSLSVLGTGSAGSGGTIQNTSGHAIYLIDTQTPSFDRIIVQNIALSGLRGEGNVRGFTLTNSTINNVGTIGDELQQYSNVAFNTATSFNEQNLSGAVTITGNTLTNAKYHGVHVINYQGTLTDLNVSNNTITSSTSNAVSLGSGISIIARGTGNTASNITKATINGNIITNFPTGAGVIFLGENNGATAAPQLGDTASSTNVITISNNLIKGDATTKMNANAIAAYIGSSSSSGRGKAHFEIFNNGTEDNPLANIKGNVITHTTDGYADSVVNIYNNYVSPNTTGIGAMGITAACDKPTGAPNTANGVANVSITNNTVTKTSGAGIRVGANATACTMNAKIMNNSVSNLIGAGFNEGIQAIAGGTGSGNSIMCARIENNTSTGAGGAGGIYLAKYNPTTFNVHGMPATNGAGALTYINGKNPATIDNYVEAVSPAVNSFGNCNLP</sequence>
<comment type="caution">
    <text evidence="7">The sequence shown here is derived from an EMBL/GenBank/DDBJ whole genome shotgun (WGS) entry which is preliminary data.</text>
</comment>
<dbReference type="GO" id="GO:0045296">
    <property type="term" value="F:cadherin binding"/>
    <property type="evidence" value="ECO:0007669"/>
    <property type="project" value="TreeGrafter"/>
</dbReference>
<comment type="subcellular location">
    <subcellularLocation>
        <location evidence="1">Membrane</location>
    </subcellularLocation>
</comment>
<dbReference type="InterPro" id="IPR002126">
    <property type="entry name" value="Cadherin-like_dom"/>
</dbReference>
<dbReference type="Pfam" id="PF17963">
    <property type="entry name" value="Big_9"/>
    <property type="match status" value="1"/>
</dbReference>
<keyword evidence="5" id="KW-0732">Signal</keyword>
<dbReference type="InterPro" id="IPR006626">
    <property type="entry name" value="PbH1"/>
</dbReference>
<dbReference type="RefSeq" id="WP_146885043.1">
    <property type="nucleotide sequence ID" value="NZ_BJXB01000011.1"/>
</dbReference>
<dbReference type="PANTHER" id="PTHR24027:SF438">
    <property type="entry name" value="CADHERIN 23"/>
    <property type="match status" value="1"/>
</dbReference>
<dbReference type="Proteomes" id="UP000321306">
    <property type="component" value="Unassembled WGS sequence"/>
</dbReference>
<evidence type="ECO:0000313" key="7">
    <source>
        <dbReference type="EMBL" id="GEM47077.1"/>
    </source>
</evidence>
<evidence type="ECO:0000256" key="1">
    <source>
        <dbReference type="ARBA" id="ARBA00004370"/>
    </source>
</evidence>
<dbReference type="InterPro" id="IPR047971">
    <property type="entry name" value="ExeM-like"/>
</dbReference>
<organism evidence="7 8">
    <name type="scientific">Deinococcus cellulosilyticus (strain DSM 18568 / NBRC 106333 / KACC 11606 / 5516J-15)</name>
    <dbReference type="NCBI Taxonomy" id="1223518"/>
    <lineage>
        <taxon>Bacteria</taxon>
        <taxon>Thermotogati</taxon>
        <taxon>Deinococcota</taxon>
        <taxon>Deinococci</taxon>
        <taxon>Deinococcales</taxon>
        <taxon>Deinococcaceae</taxon>
        <taxon>Deinococcus</taxon>
    </lineage>
</organism>
<accession>A0A511N3M0</accession>
<evidence type="ECO:0000313" key="8">
    <source>
        <dbReference type="Proteomes" id="UP000321306"/>
    </source>
</evidence>
<protein>
    <recommendedName>
        <fullName evidence="6">Cadherin domain-containing protein</fullName>
    </recommendedName>
</protein>
<evidence type="ECO:0000259" key="6">
    <source>
        <dbReference type="PROSITE" id="PS50268"/>
    </source>
</evidence>
<feature type="domain" description="Cadherin" evidence="6">
    <location>
        <begin position="1057"/>
        <end position="1157"/>
    </location>
</feature>
<dbReference type="InterPro" id="IPR036691">
    <property type="entry name" value="Endo/exonu/phosph_ase_sf"/>
</dbReference>
<dbReference type="SMART" id="SM00736">
    <property type="entry name" value="CADG"/>
    <property type="match status" value="4"/>
</dbReference>
<proteinExistence type="predicted"/>
<keyword evidence="4" id="KW-0472">Membrane</keyword>
<dbReference type="GO" id="GO:0005509">
    <property type="term" value="F:calcium ion binding"/>
    <property type="evidence" value="ECO:0007669"/>
    <property type="project" value="InterPro"/>
</dbReference>
<feature type="domain" description="Cadherin" evidence="6">
    <location>
        <begin position="1265"/>
        <end position="1358"/>
    </location>
</feature>
<feature type="chain" id="PRO_5021983582" description="Cadherin domain-containing protein" evidence="5">
    <location>
        <begin position="21"/>
        <end position="2489"/>
    </location>
</feature>
<reference evidence="7 8" key="1">
    <citation type="submission" date="2019-07" db="EMBL/GenBank/DDBJ databases">
        <title>Whole genome shotgun sequence of Deinococcus cellulosilyticus NBRC 106333.</title>
        <authorList>
            <person name="Hosoyama A."/>
            <person name="Uohara A."/>
            <person name="Ohji S."/>
            <person name="Ichikawa N."/>
        </authorList>
    </citation>
    <scope>NUCLEOTIDE SEQUENCE [LARGE SCALE GENOMIC DNA]</scope>
    <source>
        <strain evidence="7 8">NBRC 106333</strain>
    </source>
</reference>
<dbReference type="SUPFAM" id="SSF56219">
    <property type="entry name" value="DNase I-like"/>
    <property type="match status" value="1"/>
</dbReference>
<dbReference type="PROSITE" id="PS51257">
    <property type="entry name" value="PROKAR_LIPOPROTEIN"/>
    <property type="match status" value="1"/>
</dbReference>
<evidence type="ECO:0000256" key="4">
    <source>
        <dbReference type="ARBA" id="ARBA00023136"/>
    </source>
</evidence>
<dbReference type="GO" id="GO:0008013">
    <property type="term" value="F:beta-catenin binding"/>
    <property type="evidence" value="ECO:0007669"/>
    <property type="project" value="TreeGrafter"/>
</dbReference>
<dbReference type="SMART" id="SM00112">
    <property type="entry name" value="CA"/>
    <property type="match status" value="6"/>
</dbReference>
<dbReference type="Pfam" id="PF00028">
    <property type="entry name" value="Cadherin"/>
    <property type="match status" value="1"/>
</dbReference>
<dbReference type="SMART" id="SM00710">
    <property type="entry name" value="PbH1"/>
    <property type="match status" value="17"/>
</dbReference>
<dbReference type="Gene3D" id="2.60.40.3440">
    <property type="match status" value="1"/>
</dbReference>